<reference evidence="2 3" key="1">
    <citation type="submission" date="2017-06" db="EMBL/GenBank/DDBJ databases">
        <title>Comparative genomic analysis of Ambrosia Fusariam Clade fungi.</title>
        <authorList>
            <person name="Stajich J.E."/>
            <person name="Carrillo J."/>
            <person name="Kijimoto T."/>
            <person name="Eskalen A."/>
            <person name="O'Donnell K."/>
            <person name="Kasson M."/>
        </authorList>
    </citation>
    <scope>NUCLEOTIDE SEQUENCE [LARGE SCALE GENOMIC DNA]</scope>
    <source>
        <strain evidence="2">UCR3666</strain>
    </source>
</reference>
<organism evidence="2 3">
    <name type="scientific">Fusarium kuroshium</name>
    <dbReference type="NCBI Taxonomy" id="2010991"/>
    <lineage>
        <taxon>Eukaryota</taxon>
        <taxon>Fungi</taxon>
        <taxon>Dikarya</taxon>
        <taxon>Ascomycota</taxon>
        <taxon>Pezizomycotina</taxon>
        <taxon>Sordariomycetes</taxon>
        <taxon>Hypocreomycetidae</taxon>
        <taxon>Hypocreales</taxon>
        <taxon>Nectriaceae</taxon>
        <taxon>Fusarium</taxon>
        <taxon>Fusarium solani species complex</taxon>
    </lineage>
</organism>
<evidence type="ECO:0000259" key="1">
    <source>
        <dbReference type="SMART" id="SM00849"/>
    </source>
</evidence>
<dbReference type="EMBL" id="NKUJ01000028">
    <property type="protein sequence ID" value="RMJ17755.1"/>
    <property type="molecule type" value="Genomic_DNA"/>
</dbReference>
<evidence type="ECO:0000313" key="3">
    <source>
        <dbReference type="Proteomes" id="UP000277212"/>
    </source>
</evidence>
<dbReference type="Gene3D" id="3.60.15.10">
    <property type="entry name" value="Ribonuclease Z/Hydroxyacylglutathione hydrolase-like"/>
    <property type="match status" value="1"/>
</dbReference>
<dbReference type="AlphaFoldDB" id="A0A3M2SKE2"/>
<name>A0A3M2SKE2_9HYPO</name>
<keyword evidence="3" id="KW-1185">Reference proteome</keyword>
<dbReference type="OrthoDB" id="3341310at2759"/>
<dbReference type="SUPFAM" id="SSF56281">
    <property type="entry name" value="Metallo-hydrolase/oxidoreductase"/>
    <property type="match status" value="1"/>
</dbReference>
<dbReference type="PANTHER" id="PTHR42951:SF4">
    <property type="entry name" value="ACYL-COENZYME A THIOESTERASE MBLAC2"/>
    <property type="match status" value="1"/>
</dbReference>
<accession>A0A3M2SKE2</accession>
<proteinExistence type="predicted"/>
<dbReference type="STRING" id="2010991.A0A3M2SKE2"/>
<dbReference type="Proteomes" id="UP000277212">
    <property type="component" value="Unassembled WGS sequence"/>
</dbReference>
<feature type="domain" description="Metallo-beta-lactamase" evidence="1">
    <location>
        <begin position="29"/>
        <end position="237"/>
    </location>
</feature>
<dbReference type="InterPro" id="IPR036866">
    <property type="entry name" value="RibonucZ/Hydroxyglut_hydro"/>
</dbReference>
<dbReference type="SMART" id="SM00849">
    <property type="entry name" value="Lactamase_B"/>
    <property type="match status" value="1"/>
</dbReference>
<dbReference type="InterPro" id="IPR001279">
    <property type="entry name" value="Metallo-B-lactamas"/>
</dbReference>
<gene>
    <name evidence="2" type="ORF">CDV36_002613</name>
</gene>
<comment type="caution">
    <text evidence="2">The sequence shown here is derived from an EMBL/GenBank/DDBJ whole genome shotgun (WGS) entry which is preliminary data.</text>
</comment>
<sequence>MALTDPTTCFSASRLNDTTFVICEDDKWRENPLIYAKLFPSSLVLIDTGCGGAAKDPTVELTSLRTFIETYSVADNGEEPLNKNGTRNYVVICTHCHYDHIGGIEEFTDKESAIWASSFDKDFIEGPGRLPESSLCRLVGMVTPNYQVTGWANDGQQLVTNQGEDLGLTLYHTPGHTPDQLAIWDPQERFLFVGDSIYEWAAILFPLEGNVTTYSKTIGKMRKLVQGWNQESGITGSDALASRVRMACGHNTRNEDALELLEEVDRVLLAAIDQRIQPKDGGVRWGGESERYEDGNGRISFLGSTAGFTALRNNAEAVGEMRKRCGL</sequence>
<protein>
    <recommendedName>
        <fullName evidence="1">Metallo-beta-lactamase domain-containing protein</fullName>
    </recommendedName>
</protein>
<evidence type="ECO:0000313" key="2">
    <source>
        <dbReference type="EMBL" id="RMJ17755.1"/>
    </source>
</evidence>
<dbReference type="PANTHER" id="PTHR42951">
    <property type="entry name" value="METALLO-BETA-LACTAMASE DOMAIN-CONTAINING"/>
    <property type="match status" value="1"/>
</dbReference>
<dbReference type="Pfam" id="PF00753">
    <property type="entry name" value="Lactamase_B"/>
    <property type="match status" value="1"/>
</dbReference>
<dbReference type="InterPro" id="IPR050855">
    <property type="entry name" value="NDM-1-like"/>
</dbReference>